<feature type="transmembrane region" description="Helical" evidence="1">
    <location>
        <begin position="51"/>
        <end position="71"/>
    </location>
</feature>
<dbReference type="EMBL" id="HBUF01013160">
    <property type="protein sequence ID" value="CAG6608774.1"/>
    <property type="molecule type" value="Transcribed_RNA"/>
</dbReference>
<proteinExistence type="predicted"/>
<accession>A0A8D8LNW0</accession>
<dbReference type="EMBL" id="HBUF01232066">
    <property type="protein sequence ID" value="CAG6673775.1"/>
    <property type="molecule type" value="Transcribed_RNA"/>
</dbReference>
<name>A0A8D8LNW0_9HEMI</name>
<keyword evidence="1" id="KW-0812">Transmembrane</keyword>
<dbReference type="AlphaFoldDB" id="A0A8D8LNW0"/>
<evidence type="ECO:0000256" key="1">
    <source>
        <dbReference type="SAM" id="Phobius"/>
    </source>
</evidence>
<dbReference type="EMBL" id="HBUF01013159">
    <property type="protein sequence ID" value="CAG6608772.1"/>
    <property type="molecule type" value="Transcribed_RNA"/>
</dbReference>
<organism evidence="2">
    <name type="scientific">Cacopsylla melanoneura</name>
    <dbReference type="NCBI Taxonomy" id="428564"/>
    <lineage>
        <taxon>Eukaryota</taxon>
        <taxon>Metazoa</taxon>
        <taxon>Ecdysozoa</taxon>
        <taxon>Arthropoda</taxon>
        <taxon>Hexapoda</taxon>
        <taxon>Insecta</taxon>
        <taxon>Pterygota</taxon>
        <taxon>Neoptera</taxon>
        <taxon>Paraneoptera</taxon>
        <taxon>Hemiptera</taxon>
        <taxon>Sternorrhyncha</taxon>
        <taxon>Psylloidea</taxon>
        <taxon>Psyllidae</taxon>
        <taxon>Psyllinae</taxon>
        <taxon>Cacopsylla</taxon>
    </lineage>
</organism>
<dbReference type="EMBL" id="HBUF01339944">
    <property type="protein sequence ID" value="CAG6701538.1"/>
    <property type="molecule type" value="Transcribed_RNA"/>
</dbReference>
<sequence>MKPREISPKNNCKPVRLLLDCKPDKTREPHKPDKTLVLAEKSFWESKTSHFFLTLSFVSLLLLNCSSYPYYLYCIKYIFPIYFGKLNTYVMGFPIVEVAG</sequence>
<dbReference type="EMBL" id="HBUF01339945">
    <property type="protein sequence ID" value="CAG6701540.1"/>
    <property type="molecule type" value="Transcribed_RNA"/>
</dbReference>
<evidence type="ECO:0000313" key="2">
    <source>
        <dbReference type="EMBL" id="CAG6608772.1"/>
    </source>
</evidence>
<reference evidence="2" key="1">
    <citation type="submission" date="2021-05" db="EMBL/GenBank/DDBJ databases">
        <authorList>
            <person name="Alioto T."/>
            <person name="Alioto T."/>
            <person name="Gomez Garrido J."/>
        </authorList>
    </citation>
    <scope>NUCLEOTIDE SEQUENCE</scope>
</reference>
<keyword evidence="1" id="KW-1133">Transmembrane helix</keyword>
<protein>
    <submittedName>
        <fullName evidence="2">Uncharacterized protein</fullName>
    </submittedName>
</protein>
<keyword evidence="1" id="KW-0472">Membrane</keyword>